<sequence>MTPFGFLVRVAWFTGKTHKQKARVAAEITDSIVRNTGTDAKYIYVLFEDVKASDWAGEGKLFGAVPKRRKANRT</sequence>
<accession>A0A178IG12</accession>
<protein>
    <submittedName>
        <fullName evidence="3">Tautomerase</fullName>
    </submittedName>
</protein>
<dbReference type="STRING" id="1184151.AW736_09290"/>
<keyword evidence="4" id="KW-1185">Reference proteome</keyword>
<dbReference type="Pfam" id="PF01361">
    <property type="entry name" value="Tautomerase"/>
    <property type="match status" value="1"/>
</dbReference>
<organism evidence="3 4">
    <name type="scientific">Termitidicoccus mucosus</name>
    <dbReference type="NCBI Taxonomy" id="1184151"/>
    <lineage>
        <taxon>Bacteria</taxon>
        <taxon>Pseudomonadati</taxon>
        <taxon>Verrucomicrobiota</taxon>
        <taxon>Opitutia</taxon>
        <taxon>Opitutales</taxon>
        <taxon>Opitutaceae</taxon>
        <taxon>Termitidicoccus</taxon>
    </lineage>
</organism>
<comment type="caution">
    <text evidence="3">The sequence shown here is derived from an EMBL/GenBank/DDBJ whole genome shotgun (WGS) entry which is preliminary data.</text>
</comment>
<proteinExistence type="predicted"/>
<evidence type="ECO:0000256" key="1">
    <source>
        <dbReference type="ARBA" id="ARBA00023235"/>
    </source>
</evidence>
<gene>
    <name evidence="3" type="ORF">AW736_09290</name>
</gene>
<dbReference type="InterPro" id="IPR014347">
    <property type="entry name" value="Tautomerase/MIF_sf"/>
</dbReference>
<evidence type="ECO:0000313" key="3">
    <source>
        <dbReference type="EMBL" id="OAM88963.1"/>
    </source>
</evidence>
<feature type="domain" description="4-oxalocrotonate tautomerase-like" evidence="2">
    <location>
        <begin position="7"/>
        <end position="64"/>
    </location>
</feature>
<dbReference type="Gene3D" id="3.30.429.10">
    <property type="entry name" value="Macrophage Migration Inhibitory Factor"/>
    <property type="match status" value="1"/>
</dbReference>
<reference evidence="3 4" key="1">
    <citation type="submission" date="2016-01" db="EMBL/GenBank/DDBJ databases">
        <title>High potential of lignocellulose degradation of a new Verrucomicrobia species.</title>
        <authorList>
            <person name="Wang Y."/>
            <person name="Shi Y."/>
            <person name="Qiu Z."/>
            <person name="Liu S."/>
            <person name="Yang H."/>
        </authorList>
    </citation>
    <scope>NUCLEOTIDE SEQUENCE [LARGE SCALE GENOMIC DNA]</scope>
    <source>
        <strain evidence="3 4">TSB47</strain>
    </source>
</reference>
<keyword evidence="1" id="KW-0413">Isomerase</keyword>
<evidence type="ECO:0000313" key="4">
    <source>
        <dbReference type="Proteomes" id="UP000078486"/>
    </source>
</evidence>
<dbReference type="EMBL" id="LRRQ01000113">
    <property type="protein sequence ID" value="OAM88963.1"/>
    <property type="molecule type" value="Genomic_DNA"/>
</dbReference>
<dbReference type="RefSeq" id="WP_068770022.1">
    <property type="nucleotide sequence ID" value="NZ_CP109796.1"/>
</dbReference>
<evidence type="ECO:0000259" key="2">
    <source>
        <dbReference type="Pfam" id="PF01361"/>
    </source>
</evidence>
<dbReference type="AlphaFoldDB" id="A0A178IG12"/>
<dbReference type="InterPro" id="IPR004370">
    <property type="entry name" value="4-OT-like_dom"/>
</dbReference>
<name>A0A178IG12_9BACT</name>
<dbReference type="GO" id="GO:0016853">
    <property type="term" value="F:isomerase activity"/>
    <property type="evidence" value="ECO:0007669"/>
    <property type="project" value="UniProtKB-KW"/>
</dbReference>
<dbReference type="SUPFAM" id="SSF55331">
    <property type="entry name" value="Tautomerase/MIF"/>
    <property type="match status" value="1"/>
</dbReference>
<dbReference type="Proteomes" id="UP000078486">
    <property type="component" value="Unassembled WGS sequence"/>
</dbReference>